<dbReference type="STRING" id="1332188.L336_0277"/>
<dbReference type="InterPro" id="IPR050386">
    <property type="entry name" value="Glycosyl_hydrolase_5"/>
</dbReference>
<dbReference type="EC" id="3.2.1.58" evidence="5"/>
<dbReference type="Gene3D" id="3.20.20.80">
    <property type="entry name" value="Glycosidases"/>
    <property type="match status" value="1"/>
</dbReference>
<dbReference type="RefSeq" id="WP_015641436.1">
    <property type="nucleotide sequence ID" value="NC_021219.1"/>
</dbReference>
<evidence type="ECO:0000256" key="1">
    <source>
        <dbReference type="ARBA" id="ARBA00022801"/>
    </source>
</evidence>
<evidence type="ECO:0000256" key="4">
    <source>
        <dbReference type="ARBA" id="ARBA00023316"/>
    </source>
</evidence>
<evidence type="ECO:0000313" key="5">
    <source>
        <dbReference type="EMBL" id="AGL61986.1"/>
    </source>
</evidence>
<evidence type="ECO:0000256" key="2">
    <source>
        <dbReference type="ARBA" id="ARBA00023180"/>
    </source>
</evidence>
<dbReference type="PANTHER" id="PTHR31297:SF34">
    <property type="entry name" value="GLUCAN 1,3-BETA-GLUCOSIDASE 2"/>
    <property type="match status" value="1"/>
</dbReference>
<keyword evidence="6" id="KW-1185">Reference proteome</keyword>
<dbReference type="GO" id="GO:0071555">
    <property type="term" value="P:cell wall organization"/>
    <property type="evidence" value="ECO:0007669"/>
    <property type="project" value="UniProtKB-KW"/>
</dbReference>
<organism evidence="5 6">
    <name type="scientific">Candidatus Saccharimonas aalborgensis</name>
    <dbReference type="NCBI Taxonomy" id="1332188"/>
    <lineage>
        <taxon>Bacteria</taxon>
        <taxon>Candidatus Saccharimonadota</taxon>
        <taxon>Candidatus Saccharimonadia</taxon>
        <taxon>Candidatus Saccharimonadales</taxon>
        <taxon>Candidatus Saccharimonadaceae</taxon>
        <taxon>Candidatus Saccharimonas</taxon>
    </lineage>
</organism>
<dbReference type="GO" id="GO:0009251">
    <property type="term" value="P:glucan catabolic process"/>
    <property type="evidence" value="ECO:0007669"/>
    <property type="project" value="TreeGrafter"/>
</dbReference>
<name>R4PXQ3_9BACT</name>
<sequence>MALQGVNLGGWLVLEKWMTPDLFADTDAVDEYTFLQYPGARARLRKHHNTFIGEEDWQWMSSHGIKLVRIPVGYWILDGDGPYISAIKRLDWAFRMAAKYQIGILLCLHGAPGSQNGQDHSGKVGKANWYRSAVYRQQTIDILCRLADRYGNKAALWGLELLNEPRVGIIQWKLRRFYNHAYRVLADILPPHVNIVFHDAFSPRMLSGAIWNSKHQPVVMDIHWYHGFFPLHRWVSPAWYYRLVLPTHRRLLIRLKRWQGVIVGEWSGVLSGELLRKYPESEHAAIVAEHIARQLKVYERADAWFYWSYKTQERGVWHFRSMVEDGHLPLRKS</sequence>
<keyword evidence="2" id="KW-0325">Glycoprotein</keyword>
<dbReference type="GO" id="GO:0005576">
    <property type="term" value="C:extracellular region"/>
    <property type="evidence" value="ECO:0007669"/>
    <property type="project" value="TreeGrafter"/>
</dbReference>
<proteinExistence type="predicted"/>
<dbReference type="EMBL" id="CP005957">
    <property type="protein sequence ID" value="AGL61986.1"/>
    <property type="molecule type" value="Genomic_DNA"/>
</dbReference>
<dbReference type="GO" id="GO:0009986">
    <property type="term" value="C:cell surface"/>
    <property type="evidence" value="ECO:0007669"/>
    <property type="project" value="TreeGrafter"/>
</dbReference>
<dbReference type="AlphaFoldDB" id="R4PXQ3"/>
<evidence type="ECO:0000256" key="3">
    <source>
        <dbReference type="ARBA" id="ARBA00023295"/>
    </source>
</evidence>
<protein>
    <submittedName>
        <fullName evidence="5">Putative Glucan 1,3-beta-glucosidase</fullName>
        <ecNumber evidence="5">3.2.1.58</ecNumber>
    </submittedName>
</protein>
<keyword evidence="1 5" id="KW-0378">Hydrolase</keyword>
<evidence type="ECO:0000313" key="6">
    <source>
        <dbReference type="Proteomes" id="UP000013893"/>
    </source>
</evidence>
<dbReference type="HOGENOM" id="CLU_004624_0_2_0"/>
<dbReference type="GO" id="GO:0004338">
    <property type="term" value="F:glucan exo-1,3-beta-glucosidase activity"/>
    <property type="evidence" value="ECO:0007669"/>
    <property type="project" value="UniProtKB-EC"/>
</dbReference>
<dbReference type="Proteomes" id="UP000013893">
    <property type="component" value="Chromosome"/>
</dbReference>
<keyword evidence="4" id="KW-0961">Cell wall biogenesis/degradation</keyword>
<gene>
    <name evidence="5" type="ORF">L336_0277</name>
</gene>
<dbReference type="InterPro" id="IPR017853">
    <property type="entry name" value="GH"/>
</dbReference>
<keyword evidence="3 5" id="KW-0326">Glycosidase</keyword>
<accession>R4PXQ3</accession>
<reference evidence="5 6" key="1">
    <citation type="journal article" date="2013" name="Nat. Biotechnol.">
        <title>Genome sequences of rare, uncultured bacteria obtained by differential coverage binning of multiple metagenomes.</title>
        <authorList>
            <person name="Albertsen M."/>
            <person name="Hugenholtz P."/>
            <person name="Skarshewski A."/>
            <person name="Nielsen K.L."/>
            <person name="Tyson G.W."/>
            <person name="Nielsen P.H."/>
        </authorList>
    </citation>
    <scope>NUCLEOTIDE SEQUENCE [LARGE SCALE GENOMIC DNA]</scope>
    <source>
        <strain evidence="5">TM71</strain>
    </source>
</reference>
<dbReference type="SUPFAM" id="SSF51445">
    <property type="entry name" value="(Trans)glycosidases"/>
    <property type="match status" value="1"/>
</dbReference>
<dbReference type="PANTHER" id="PTHR31297">
    <property type="entry name" value="GLUCAN ENDO-1,6-BETA-GLUCOSIDASE B"/>
    <property type="match status" value="1"/>
</dbReference>
<dbReference type="OrthoDB" id="9800475at2"/>
<dbReference type="KEGG" id="saal:L336_0277"/>